<dbReference type="EMBL" id="JACRAF010000050">
    <property type="protein sequence ID" value="MBI4923294.1"/>
    <property type="molecule type" value="Genomic_DNA"/>
</dbReference>
<evidence type="ECO:0000259" key="8">
    <source>
        <dbReference type="PROSITE" id="PS50928"/>
    </source>
</evidence>
<gene>
    <name evidence="9" type="ORF">HY834_16250</name>
</gene>
<dbReference type="InterPro" id="IPR035906">
    <property type="entry name" value="MetI-like_sf"/>
</dbReference>
<keyword evidence="3" id="KW-1003">Cell membrane</keyword>
<dbReference type="GO" id="GO:0055085">
    <property type="term" value="P:transmembrane transport"/>
    <property type="evidence" value="ECO:0007669"/>
    <property type="project" value="InterPro"/>
</dbReference>
<keyword evidence="4 7" id="KW-0812">Transmembrane</keyword>
<dbReference type="PANTHER" id="PTHR32243:SF18">
    <property type="entry name" value="INNER MEMBRANE ABC TRANSPORTER PERMEASE PROTEIN YCJP"/>
    <property type="match status" value="1"/>
</dbReference>
<evidence type="ECO:0000256" key="7">
    <source>
        <dbReference type="RuleBase" id="RU363032"/>
    </source>
</evidence>
<dbReference type="CDD" id="cd06261">
    <property type="entry name" value="TM_PBP2"/>
    <property type="match status" value="1"/>
</dbReference>
<evidence type="ECO:0000256" key="1">
    <source>
        <dbReference type="ARBA" id="ARBA00004651"/>
    </source>
</evidence>
<protein>
    <submittedName>
        <fullName evidence="9">Carbohydrate ABC transporter permease</fullName>
    </submittedName>
</protein>
<evidence type="ECO:0000256" key="2">
    <source>
        <dbReference type="ARBA" id="ARBA00022448"/>
    </source>
</evidence>
<reference evidence="9" key="1">
    <citation type="submission" date="2020-07" db="EMBL/GenBank/DDBJ databases">
        <title>Huge and variable diversity of episymbiotic CPR bacteria and DPANN archaea in groundwater ecosystems.</title>
        <authorList>
            <person name="He C.Y."/>
            <person name="Keren R."/>
            <person name="Whittaker M."/>
            <person name="Farag I.F."/>
            <person name="Doudna J."/>
            <person name="Cate J.H.D."/>
            <person name="Banfield J.F."/>
        </authorList>
    </citation>
    <scope>NUCLEOTIDE SEQUENCE</scope>
    <source>
        <strain evidence="9">NC_groundwater_1586_Pr3_B-0.1um_66_15</strain>
    </source>
</reference>
<keyword evidence="5 7" id="KW-1133">Transmembrane helix</keyword>
<dbReference type="AlphaFoldDB" id="A0A933L317"/>
<proteinExistence type="inferred from homology"/>
<dbReference type="Pfam" id="PF00528">
    <property type="entry name" value="BPD_transp_1"/>
    <property type="match status" value="1"/>
</dbReference>
<dbReference type="PROSITE" id="PS50928">
    <property type="entry name" value="ABC_TM1"/>
    <property type="match status" value="1"/>
</dbReference>
<feature type="transmembrane region" description="Helical" evidence="7">
    <location>
        <begin position="264"/>
        <end position="285"/>
    </location>
</feature>
<feature type="transmembrane region" description="Helical" evidence="7">
    <location>
        <begin position="87"/>
        <end position="113"/>
    </location>
</feature>
<evidence type="ECO:0000256" key="5">
    <source>
        <dbReference type="ARBA" id="ARBA00022989"/>
    </source>
</evidence>
<dbReference type="InterPro" id="IPR050901">
    <property type="entry name" value="BP-dep_ABC_trans_perm"/>
</dbReference>
<keyword evidence="6 7" id="KW-0472">Membrane</keyword>
<feature type="transmembrane region" description="Helical" evidence="7">
    <location>
        <begin position="202"/>
        <end position="224"/>
    </location>
</feature>
<sequence length="295" mass="32933">MTDLALMSLRPAASRAGFRWRSLVGQAWRYGCLVVLLAVIVFPIYWLVLNSLKHQRDFFTGPPIYFTTDLTLSHWQEALGNPLNQKYLLNTAIVTAVSTVLATLAGTLCAYVLARIRLPFRLNRVLLISILIARLFPPVSLAIPYYLLMRQLGLLDTLPALVIAYTGLALPFVTWLMLTFFQDLPREIERAAMVDGCTMFQRFRWIVLPMSLSSMMVTAIFVFMGVWNELLYSLTLTSLSAKTIPVAIASFVGDNALAWGQMSALSIASFVPILLMALTVQRYLVRGITFGAVKG</sequence>
<evidence type="ECO:0000313" key="10">
    <source>
        <dbReference type="Proteomes" id="UP000782610"/>
    </source>
</evidence>
<evidence type="ECO:0000256" key="6">
    <source>
        <dbReference type="ARBA" id="ARBA00023136"/>
    </source>
</evidence>
<dbReference type="GO" id="GO:0005886">
    <property type="term" value="C:plasma membrane"/>
    <property type="evidence" value="ECO:0007669"/>
    <property type="project" value="UniProtKB-SubCell"/>
</dbReference>
<evidence type="ECO:0000256" key="4">
    <source>
        <dbReference type="ARBA" id="ARBA00022692"/>
    </source>
</evidence>
<evidence type="ECO:0000313" key="9">
    <source>
        <dbReference type="EMBL" id="MBI4923294.1"/>
    </source>
</evidence>
<evidence type="ECO:0000256" key="3">
    <source>
        <dbReference type="ARBA" id="ARBA00022475"/>
    </source>
</evidence>
<feature type="domain" description="ABC transmembrane type-1" evidence="8">
    <location>
        <begin position="88"/>
        <end position="280"/>
    </location>
</feature>
<name>A0A933L317_9HYPH</name>
<comment type="similarity">
    <text evidence="7">Belongs to the binding-protein-dependent transport system permease family.</text>
</comment>
<feature type="transmembrane region" description="Helical" evidence="7">
    <location>
        <begin position="27"/>
        <end position="48"/>
    </location>
</feature>
<dbReference type="PANTHER" id="PTHR32243">
    <property type="entry name" value="MALTOSE TRANSPORT SYSTEM PERMEASE-RELATED"/>
    <property type="match status" value="1"/>
</dbReference>
<feature type="transmembrane region" description="Helical" evidence="7">
    <location>
        <begin position="160"/>
        <end position="181"/>
    </location>
</feature>
<comment type="caution">
    <text evidence="9">The sequence shown here is derived from an EMBL/GenBank/DDBJ whole genome shotgun (WGS) entry which is preliminary data.</text>
</comment>
<organism evidence="9 10">
    <name type="scientific">Devosia nanyangense</name>
    <dbReference type="NCBI Taxonomy" id="1228055"/>
    <lineage>
        <taxon>Bacteria</taxon>
        <taxon>Pseudomonadati</taxon>
        <taxon>Pseudomonadota</taxon>
        <taxon>Alphaproteobacteria</taxon>
        <taxon>Hyphomicrobiales</taxon>
        <taxon>Devosiaceae</taxon>
        <taxon>Devosia</taxon>
    </lineage>
</organism>
<accession>A0A933L317</accession>
<dbReference type="Proteomes" id="UP000782610">
    <property type="component" value="Unassembled WGS sequence"/>
</dbReference>
<dbReference type="InterPro" id="IPR000515">
    <property type="entry name" value="MetI-like"/>
</dbReference>
<keyword evidence="2 7" id="KW-0813">Transport</keyword>
<comment type="subcellular location">
    <subcellularLocation>
        <location evidence="1 7">Cell membrane</location>
        <topology evidence="1 7">Multi-pass membrane protein</topology>
    </subcellularLocation>
</comment>
<dbReference type="Gene3D" id="1.10.3720.10">
    <property type="entry name" value="MetI-like"/>
    <property type="match status" value="1"/>
</dbReference>
<feature type="transmembrane region" description="Helical" evidence="7">
    <location>
        <begin position="125"/>
        <end position="148"/>
    </location>
</feature>
<dbReference type="SUPFAM" id="SSF161098">
    <property type="entry name" value="MetI-like"/>
    <property type="match status" value="1"/>
</dbReference>